<keyword evidence="2 4" id="KW-0479">Metal-binding</keyword>
<evidence type="ECO:0000256" key="1">
    <source>
        <dbReference type="ARBA" id="ARBA00022617"/>
    </source>
</evidence>
<dbReference type="GO" id="GO:0004497">
    <property type="term" value="F:monooxygenase activity"/>
    <property type="evidence" value="ECO:0007669"/>
    <property type="project" value="InterPro"/>
</dbReference>
<evidence type="ECO:0000313" key="6">
    <source>
        <dbReference type="EMBL" id="PSR83512.1"/>
    </source>
</evidence>
<dbReference type="CDD" id="cd11061">
    <property type="entry name" value="CYP67-like"/>
    <property type="match status" value="1"/>
</dbReference>
<dbReference type="EMBL" id="KZ678459">
    <property type="protein sequence ID" value="PSR83512.1"/>
    <property type="molecule type" value="Genomic_DNA"/>
</dbReference>
<dbReference type="SUPFAM" id="SSF48264">
    <property type="entry name" value="Cytochrome P450"/>
    <property type="match status" value="1"/>
</dbReference>
<sequence>MCISHVGLSVCRGPEANPLSKSHASTESYHPLPLRGSHEPALRFIFGPRPPLPQQSVHHSFATSQTPQSRPANKMDRLIQHIPADSAWTTLVFQFGLLGIAVHPYMRLVEVDSKATTYFLSYVFVPLAIVLDLHFYGGLSVSASLLRTFVVVSSFSAGLFASILVYRLFFHRLRRFPGPFGAKVSKIWAFVGCLKRHTSYLDVAELHDKYGDFVRVGPREMSILRASAVNAIYGPSSKCIRGTHYNNPSDDSRQNSLVATRDIEMHRHRKRAWDRGLGKRALDMYEPRVQAITDLLMTRLAEQESESTVDIIRLFNFFGFDVMGDIGFSQDFGLLKSNQEHPAVEGIREQSLVIGTMQKLPWLFSPLVQVIEILGNFGLKMSFQLFLDWCSHELEVRRQAIKLENETGRSQDPQDIISWLIKAENEKDNSAPPSKKAFQEDSRVMVVAGSDTTSVTLGNAFYFLAKHPQIYHKLQQALDIAVPDGEAGWSYAKIKDIPLLDHIILETLRLRPAVLDGLPRVTPPEGIQIDEVFIPGDVNVSVPTWRVQRDTRYWGDDATAFRPERWEAISSQDSVPFLPFTRGRYTCAGKALSMMEMRMVISKLAMRYNVAFAKGDKETAEKWEAKAVDSFIMTVPPLPLVFTRR</sequence>
<feature type="binding site" description="axial binding residue" evidence="4">
    <location>
        <position position="587"/>
    </location>
    <ligand>
        <name>heme</name>
        <dbReference type="ChEBI" id="CHEBI:30413"/>
    </ligand>
    <ligandPart>
        <name>Fe</name>
        <dbReference type="ChEBI" id="CHEBI:18248"/>
    </ligandPart>
</feature>
<accession>A0A2T3A621</accession>
<keyword evidence="5" id="KW-0812">Transmembrane</keyword>
<dbReference type="InterPro" id="IPR050121">
    <property type="entry name" value="Cytochrome_P450_monoxygenase"/>
</dbReference>
<evidence type="ECO:0000256" key="4">
    <source>
        <dbReference type="PIRSR" id="PIRSR602401-1"/>
    </source>
</evidence>
<dbReference type="InParanoid" id="A0A2T3A621"/>
<protein>
    <submittedName>
        <fullName evidence="6">Cytochrome P450</fullName>
    </submittedName>
</protein>
<dbReference type="GO" id="GO:0020037">
    <property type="term" value="F:heme binding"/>
    <property type="evidence" value="ECO:0007669"/>
    <property type="project" value="InterPro"/>
</dbReference>
<dbReference type="Pfam" id="PF00067">
    <property type="entry name" value="p450"/>
    <property type="match status" value="1"/>
</dbReference>
<feature type="transmembrane region" description="Helical" evidence="5">
    <location>
        <begin position="87"/>
        <end position="106"/>
    </location>
</feature>
<gene>
    <name evidence="6" type="ORF">BD289DRAFT_435816</name>
</gene>
<dbReference type="InterPro" id="IPR036396">
    <property type="entry name" value="Cyt_P450_sf"/>
</dbReference>
<organism evidence="6 7">
    <name type="scientific">Coniella lustricola</name>
    <dbReference type="NCBI Taxonomy" id="2025994"/>
    <lineage>
        <taxon>Eukaryota</taxon>
        <taxon>Fungi</taxon>
        <taxon>Dikarya</taxon>
        <taxon>Ascomycota</taxon>
        <taxon>Pezizomycotina</taxon>
        <taxon>Sordariomycetes</taxon>
        <taxon>Sordariomycetidae</taxon>
        <taxon>Diaporthales</taxon>
        <taxon>Schizoparmaceae</taxon>
        <taxon>Coniella</taxon>
    </lineage>
</organism>
<keyword evidence="1 4" id="KW-0349">Heme</keyword>
<dbReference type="AlphaFoldDB" id="A0A2T3A621"/>
<dbReference type="InterPro" id="IPR002401">
    <property type="entry name" value="Cyt_P450_E_grp-I"/>
</dbReference>
<dbReference type="GO" id="GO:0016705">
    <property type="term" value="F:oxidoreductase activity, acting on paired donors, with incorporation or reduction of molecular oxygen"/>
    <property type="evidence" value="ECO:0007669"/>
    <property type="project" value="InterPro"/>
</dbReference>
<feature type="transmembrane region" description="Helical" evidence="5">
    <location>
        <begin position="118"/>
        <end position="137"/>
    </location>
</feature>
<comment type="cofactor">
    <cofactor evidence="4">
        <name>heme</name>
        <dbReference type="ChEBI" id="CHEBI:30413"/>
    </cofactor>
</comment>
<dbReference type="PRINTS" id="PR00463">
    <property type="entry name" value="EP450I"/>
</dbReference>
<evidence type="ECO:0000256" key="2">
    <source>
        <dbReference type="ARBA" id="ARBA00022723"/>
    </source>
</evidence>
<dbReference type="Gene3D" id="1.10.630.10">
    <property type="entry name" value="Cytochrome P450"/>
    <property type="match status" value="1"/>
</dbReference>
<dbReference type="InterPro" id="IPR001128">
    <property type="entry name" value="Cyt_P450"/>
</dbReference>
<reference evidence="6 7" key="1">
    <citation type="journal article" date="2018" name="Mycol. Prog.">
        <title>Coniella lustricola, a new species from submerged detritus.</title>
        <authorList>
            <person name="Raudabaugh D.B."/>
            <person name="Iturriaga T."/>
            <person name="Carver A."/>
            <person name="Mondo S."/>
            <person name="Pangilinan J."/>
            <person name="Lipzen A."/>
            <person name="He G."/>
            <person name="Amirebrahimi M."/>
            <person name="Grigoriev I.V."/>
            <person name="Miller A.N."/>
        </authorList>
    </citation>
    <scope>NUCLEOTIDE SEQUENCE [LARGE SCALE GENOMIC DNA]</scope>
    <source>
        <strain evidence="6 7">B22-T-1</strain>
    </source>
</reference>
<dbReference type="OrthoDB" id="6692864at2759"/>
<dbReference type="STRING" id="2025994.A0A2T3A621"/>
<evidence type="ECO:0000313" key="7">
    <source>
        <dbReference type="Proteomes" id="UP000241462"/>
    </source>
</evidence>
<keyword evidence="5" id="KW-0472">Membrane</keyword>
<name>A0A2T3A621_9PEZI</name>
<feature type="transmembrane region" description="Helical" evidence="5">
    <location>
        <begin position="149"/>
        <end position="169"/>
    </location>
</feature>
<proteinExistence type="predicted"/>
<dbReference type="Proteomes" id="UP000241462">
    <property type="component" value="Unassembled WGS sequence"/>
</dbReference>
<dbReference type="PANTHER" id="PTHR24305">
    <property type="entry name" value="CYTOCHROME P450"/>
    <property type="match status" value="1"/>
</dbReference>
<evidence type="ECO:0000256" key="5">
    <source>
        <dbReference type="SAM" id="Phobius"/>
    </source>
</evidence>
<dbReference type="PANTHER" id="PTHR24305:SF78">
    <property type="entry name" value="P450, PUTATIVE (EUROFUNG)-RELATED"/>
    <property type="match status" value="1"/>
</dbReference>
<dbReference type="GO" id="GO:0005506">
    <property type="term" value="F:iron ion binding"/>
    <property type="evidence" value="ECO:0007669"/>
    <property type="project" value="InterPro"/>
</dbReference>
<keyword evidence="5" id="KW-1133">Transmembrane helix</keyword>
<evidence type="ECO:0000256" key="3">
    <source>
        <dbReference type="ARBA" id="ARBA00023004"/>
    </source>
</evidence>
<dbReference type="PRINTS" id="PR00385">
    <property type="entry name" value="P450"/>
</dbReference>
<keyword evidence="7" id="KW-1185">Reference proteome</keyword>
<keyword evidence="3 4" id="KW-0408">Iron</keyword>